<dbReference type="PANTHER" id="PTHR43585:SF2">
    <property type="entry name" value="ATP-GRASP ENZYME FSQD"/>
    <property type="match status" value="1"/>
</dbReference>
<protein>
    <recommendedName>
        <fullName evidence="5">ATP-grasp domain-containing protein</fullName>
    </recommendedName>
</protein>
<dbReference type="GO" id="GO:0046872">
    <property type="term" value="F:metal ion binding"/>
    <property type="evidence" value="ECO:0007669"/>
    <property type="project" value="InterPro"/>
</dbReference>
<dbReference type="EMBL" id="RZGK01000014">
    <property type="protein sequence ID" value="KAF9694301.1"/>
    <property type="molecule type" value="Genomic_DNA"/>
</dbReference>
<dbReference type="InterPro" id="IPR011761">
    <property type="entry name" value="ATP-grasp"/>
</dbReference>
<evidence type="ECO:0000313" key="6">
    <source>
        <dbReference type="EMBL" id="KAF9694301.1"/>
    </source>
</evidence>
<keyword evidence="7" id="KW-1185">Reference proteome</keyword>
<name>A0A8H7J2B1_9PLEO</name>
<dbReference type="Pfam" id="PF13535">
    <property type="entry name" value="ATP-grasp_4"/>
    <property type="match status" value="1"/>
</dbReference>
<dbReference type="Gene3D" id="3.30.470.20">
    <property type="entry name" value="ATP-grasp fold, B domain"/>
    <property type="match status" value="1"/>
</dbReference>
<evidence type="ECO:0000313" key="7">
    <source>
        <dbReference type="Proteomes" id="UP000651452"/>
    </source>
</evidence>
<dbReference type="InterPro" id="IPR041472">
    <property type="entry name" value="BL00235/CARNS1_N"/>
</dbReference>
<dbReference type="GO" id="GO:0016874">
    <property type="term" value="F:ligase activity"/>
    <property type="evidence" value="ECO:0007669"/>
    <property type="project" value="UniProtKB-KW"/>
</dbReference>
<keyword evidence="1" id="KW-0436">Ligase</keyword>
<sequence>MPAVTDHVDVDNVQINPDASESALGTFVRHIWPLGYSSVNRTDVVVKVVLATCGGYVCRSDILKIRMQHSQYVDTVIPFSAWDECLPVLTCNKKKALLPLLLSSAGALLVKRSQLPDSETLELLQHDLHLRLSFDWILRIKPTARRVAVVGGRPMPDPKSGLYGSSVFFEAAQALGVSLVVFDAPGHWLQDQRYAYLREDFIAMDMSDLEELPLKLAQAVRSRRPGIDGIVTFMDEYVGPTSQAAELLGLPTEDAHNMVRAHYKHEMRQIIHDANIEVVFLENPQQLDDPAFSVTLKALRYPMVVKPCRGGTSKGIKKVADEISLRQAVRMIDEDEDDLAKHGILLETYVSGPEFDANFVLSDGRVLFLEVTDNFPCLADASGATLADNFAETVQVSNTGLPEKEAETIRSSIHGSLLKLGFKSGVFHCEGRMMHSSMRYGQVNDNGILDLINSDSAIPGQTPEVFLLEVNARPPGTGGTWATLYTYGVDLGALQLLRALGDSKRSEALSVPFAYPDSNPGSGGGAQWWTAHCMVPIHRNNVRIPENLFHKLYEALPEIVPYVTRAEMYATPGTVVSPTAGIGWIAYLLLGSRISRAHTLHMYHQIAGASKKILDASNYDSGYES</sequence>
<evidence type="ECO:0000256" key="4">
    <source>
        <dbReference type="PROSITE-ProRule" id="PRU00409"/>
    </source>
</evidence>
<dbReference type="Pfam" id="PF18130">
    <property type="entry name" value="ATPgrasp_N"/>
    <property type="match status" value="1"/>
</dbReference>
<dbReference type="SUPFAM" id="SSF56059">
    <property type="entry name" value="Glutathione synthetase ATP-binding domain-like"/>
    <property type="match status" value="1"/>
</dbReference>
<evidence type="ECO:0000256" key="1">
    <source>
        <dbReference type="ARBA" id="ARBA00022598"/>
    </source>
</evidence>
<dbReference type="Gene3D" id="3.40.50.20">
    <property type="match status" value="1"/>
</dbReference>
<keyword evidence="2 4" id="KW-0547">Nucleotide-binding</keyword>
<gene>
    <name evidence="6" type="ORF">EKO04_007723</name>
</gene>
<comment type="caution">
    <text evidence="6">The sequence shown here is derived from an EMBL/GenBank/DDBJ whole genome shotgun (WGS) entry which is preliminary data.</text>
</comment>
<dbReference type="PANTHER" id="PTHR43585">
    <property type="entry name" value="FUMIPYRROLE BIOSYNTHESIS PROTEIN C"/>
    <property type="match status" value="1"/>
</dbReference>
<accession>A0A8H7J2B1</accession>
<keyword evidence="3 4" id="KW-0067">ATP-binding</keyword>
<feature type="domain" description="ATP-grasp" evidence="5">
    <location>
        <begin position="268"/>
        <end position="500"/>
    </location>
</feature>
<reference evidence="6" key="2">
    <citation type="submission" date="2020-09" db="EMBL/GenBank/DDBJ databases">
        <title>Reference genome assembly for Australian Ascochyta lentis isolate Al4.</title>
        <authorList>
            <person name="Lee R.C."/>
            <person name="Farfan-Caceres L.M."/>
            <person name="Debler J.W."/>
            <person name="Williams A.H."/>
            <person name="Henares B.M."/>
        </authorList>
    </citation>
    <scope>NUCLEOTIDE SEQUENCE</scope>
    <source>
        <strain evidence="6">Al4</strain>
    </source>
</reference>
<dbReference type="Proteomes" id="UP000651452">
    <property type="component" value="Unassembled WGS sequence"/>
</dbReference>
<proteinExistence type="predicted"/>
<dbReference type="InterPro" id="IPR052032">
    <property type="entry name" value="ATP-dep_AA_Ligase"/>
</dbReference>
<dbReference type="OrthoDB" id="434648at2759"/>
<evidence type="ECO:0000259" key="5">
    <source>
        <dbReference type="PROSITE" id="PS50975"/>
    </source>
</evidence>
<evidence type="ECO:0000256" key="3">
    <source>
        <dbReference type="ARBA" id="ARBA00022840"/>
    </source>
</evidence>
<evidence type="ECO:0000256" key="2">
    <source>
        <dbReference type="ARBA" id="ARBA00022741"/>
    </source>
</evidence>
<dbReference type="AlphaFoldDB" id="A0A8H7J2B1"/>
<dbReference type="PROSITE" id="PS50975">
    <property type="entry name" value="ATP_GRASP"/>
    <property type="match status" value="1"/>
</dbReference>
<dbReference type="GO" id="GO:0005524">
    <property type="term" value="F:ATP binding"/>
    <property type="evidence" value="ECO:0007669"/>
    <property type="project" value="UniProtKB-UniRule"/>
</dbReference>
<organism evidence="6 7">
    <name type="scientific">Ascochyta lentis</name>
    <dbReference type="NCBI Taxonomy" id="205686"/>
    <lineage>
        <taxon>Eukaryota</taxon>
        <taxon>Fungi</taxon>
        <taxon>Dikarya</taxon>
        <taxon>Ascomycota</taxon>
        <taxon>Pezizomycotina</taxon>
        <taxon>Dothideomycetes</taxon>
        <taxon>Pleosporomycetidae</taxon>
        <taxon>Pleosporales</taxon>
        <taxon>Pleosporineae</taxon>
        <taxon>Didymellaceae</taxon>
        <taxon>Ascochyta</taxon>
    </lineage>
</organism>
<reference evidence="6" key="1">
    <citation type="submission" date="2018-12" db="EMBL/GenBank/DDBJ databases">
        <authorList>
            <person name="Syme R.A."/>
            <person name="Farfan-Caceres L."/>
            <person name="Lichtenzveig J."/>
        </authorList>
    </citation>
    <scope>NUCLEOTIDE SEQUENCE</scope>
    <source>
        <strain evidence="6">Al4</strain>
    </source>
</reference>